<organism evidence="5 6">
    <name type="scientific">Thelonectria olida</name>
    <dbReference type="NCBI Taxonomy" id="1576542"/>
    <lineage>
        <taxon>Eukaryota</taxon>
        <taxon>Fungi</taxon>
        <taxon>Dikarya</taxon>
        <taxon>Ascomycota</taxon>
        <taxon>Pezizomycotina</taxon>
        <taxon>Sordariomycetes</taxon>
        <taxon>Hypocreomycetidae</taxon>
        <taxon>Hypocreales</taxon>
        <taxon>Nectriaceae</taxon>
        <taxon>Thelonectria</taxon>
    </lineage>
</organism>
<dbReference type="Pfam" id="PF01968">
    <property type="entry name" value="Hydantoinase_A"/>
    <property type="match status" value="1"/>
</dbReference>
<dbReference type="GO" id="GO:0017168">
    <property type="term" value="F:5-oxoprolinase (ATP-hydrolyzing) activity"/>
    <property type="evidence" value="ECO:0007669"/>
    <property type="project" value="TreeGrafter"/>
</dbReference>
<evidence type="ECO:0000313" key="6">
    <source>
        <dbReference type="Proteomes" id="UP000777438"/>
    </source>
</evidence>
<name>A0A9P9AL00_9HYPO</name>
<dbReference type="PANTHER" id="PTHR11365">
    <property type="entry name" value="5-OXOPROLINASE RELATED"/>
    <property type="match status" value="1"/>
</dbReference>
<evidence type="ECO:0000259" key="4">
    <source>
        <dbReference type="Pfam" id="PF05378"/>
    </source>
</evidence>
<sequence>MGSLPTRAQGIRISIDRGGTFTDCVATVPGQDDILIKLLSVDPSNYPDAPAEAIRRVLEKATGRSYPRGQKISLQGVESIRMGTTVATNALLERKGERTVFVVTKGLKDLLHIGNQSRPKLFDMAINKPDTLYSKVIEVNERVTLEAWTESRKPTAVDITSCSALVAGVTGEAVRILEPLDIESARKSLQAAYDEGYRSVAVCLMHSFTFRDHEQAVGKIAESIGFTHISLSAELSPVVKIVPRGNSSTADAYLTPEIKRYLKGFEAGFEDLRTSGCRCEFMQSDGGLVEFSRLSGLRSILSGPAGGVVGYARTCFDEQDATPVIGFDMGGTSTDVSRYAGELEQVFETTTAGVIVQSPQLDINTVAAGGGSILSWQSGMFKVGPESASAHPGPACYRKGGPLTVTDANLILGRLRPEFFPKIFGPNEDQPLDIEASRKLFEELTAEINKEVPEKLSMEEVAIGFLDVANEAMCRPIRTLTEAKGYDAGLHNLASFGGAGGQHACDISNTLGISRILIHKYSSLLSAHGMALADVVHEERSPSAATYSTENLALFSAELDKLQVVAEAALLEQKIPRSRIVSERYLNMRYHGSDTALMIQEKTGSQGFLTAFEKAHQSQFGFLPVGREVIVDDCRVRSIGQSHQDLSTPWPVDLASSPTAWVTKANMNKDVYFKGLGWSNTPVYVLGNLSPHSKIQGPALLIDDKQTIVITPQAAATVLKDTVMIDVQVGTKASLSAKQVNPIQLSIFGHRFMGVAEQMGRALQKTSVSVNIKERLDFSCTVFSPDGGLVANAPHVPAMIGSMAFAVKWQIQHWGDNLRPGDVILSNAPDCGGTHLPDLTVITPVFNAEGTRIIFWTASRGHHADIGGILPGSMPPTSKELWEEGAVIKAFKVVEDGVFKEEELTRLLMAPSQSPGCQGTRCLQDNISDIKAQAAANHRGSQLIHSLIDDYGLEVVQFYMDEIQGAAERAVRDMLKTIYRSTDGKPLEAVDYMDDGTPIKLQVTINEKTGGAIFDFEGTGPEAYGNWNAPIAICNSSIIFALRCMVSMDIPLNQGAIRPIDVRIPESSLLRPSEDAAVCAGNVLTSQRIVDVIFRAFKAVAASQGCMNNLTFGTDDEENGFGYYETICGGSGGGPTWDGTSGVHTNMTNTRITDPEVLERRYPVILRRFCLRDGSRGEGAHPGGDGIIREIEFSIPTKVSILSERRSFAPYGLEGGADGQRGQNLWVKKTGRVINLGGKNTAMMDAGDCIVVKSPGGGGWGSPESVPGSSNGVNNAKRGFVGAANGTVDMIMSMGESA</sequence>
<reference evidence="5 6" key="1">
    <citation type="journal article" date="2021" name="Nat. Commun.">
        <title>Genetic determinants of endophytism in the Arabidopsis root mycobiome.</title>
        <authorList>
            <person name="Mesny F."/>
            <person name="Miyauchi S."/>
            <person name="Thiergart T."/>
            <person name="Pickel B."/>
            <person name="Atanasova L."/>
            <person name="Karlsson M."/>
            <person name="Huettel B."/>
            <person name="Barry K.W."/>
            <person name="Haridas S."/>
            <person name="Chen C."/>
            <person name="Bauer D."/>
            <person name="Andreopoulos W."/>
            <person name="Pangilinan J."/>
            <person name="LaButti K."/>
            <person name="Riley R."/>
            <person name="Lipzen A."/>
            <person name="Clum A."/>
            <person name="Drula E."/>
            <person name="Henrissat B."/>
            <person name="Kohler A."/>
            <person name="Grigoriev I.V."/>
            <person name="Martin F.M."/>
            <person name="Hacquard S."/>
        </authorList>
    </citation>
    <scope>NUCLEOTIDE SEQUENCE [LARGE SCALE GENOMIC DNA]</scope>
    <source>
        <strain evidence="5 6">MPI-CAGE-CH-0241</strain>
    </source>
</reference>
<dbReference type="InterPro" id="IPR045079">
    <property type="entry name" value="Oxoprolinase-like"/>
</dbReference>
<comment type="caution">
    <text evidence="5">The sequence shown here is derived from an EMBL/GenBank/DDBJ whole genome shotgun (WGS) entry which is preliminary data.</text>
</comment>
<dbReference type="Pfam" id="PF02538">
    <property type="entry name" value="Hydantoinase_B"/>
    <property type="match status" value="1"/>
</dbReference>
<evidence type="ECO:0000256" key="1">
    <source>
        <dbReference type="ARBA" id="ARBA00010403"/>
    </source>
</evidence>
<feature type="domain" description="Hydantoinase A/oxoprolinase" evidence="2">
    <location>
        <begin position="244"/>
        <end position="538"/>
    </location>
</feature>
<comment type="similarity">
    <text evidence="1">Belongs to the oxoprolinase family.</text>
</comment>
<accession>A0A9P9AL00</accession>
<dbReference type="OrthoDB" id="3643at2759"/>
<feature type="domain" description="Hydantoinase B/oxoprolinase" evidence="3">
    <location>
        <begin position="741"/>
        <end position="1263"/>
    </location>
</feature>
<dbReference type="PANTHER" id="PTHR11365:SF26">
    <property type="entry name" value="5-OXOPROLINASE"/>
    <property type="match status" value="1"/>
</dbReference>
<dbReference type="Proteomes" id="UP000777438">
    <property type="component" value="Unassembled WGS sequence"/>
</dbReference>
<evidence type="ECO:0000313" key="5">
    <source>
        <dbReference type="EMBL" id="KAH6873816.1"/>
    </source>
</evidence>
<dbReference type="GO" id="GO:0006749">
    <property type="term" value="P:glutathione metabolic process"/>
    <property type="evidence" value="ECO:0007669"/>
    <property type="project" value="TreeGrafter"/>
</dbReference>
<dbReference type="InterPro" id="IPR002821">
    <property type="entry name" value="Hydantoinase_A"/>
</dbReference>
<proteinExistence type="inferred from homology"/>
<evidence type="ECO:0000259" key="2">
    <source>
        <dbReference type="Pfam" id="PF01968"/>
    </source>
</evidence>
<dbReference type="GO" id="GO:0005829">
    <property type="term" value="C:cytosol"/>
    <property type="evidence" value="ECO:0007669"/>
    <property type="project" value="TreeGrafter"/>
</dbReference>
<feature type="domain" description="Hydantoinase/oxoprolinase N-terminal" evidence="4">
    <location>
        <begin position="12"/>
        <end position="224"/>
    </location>
</feature>
<dbReference type="Pfam" id="PF05378">
    <property type="entry name" value="Hydant_A_N"/>
    <property type="match status" value="1"/>
</dbReference>
<dbReference type="InterPro" id="IPR003692">
    <property type="entry name" value="Hydantoinase_B"/>
</dbReference>
<evidence type="ECO:0000259" key="3">
    <source>
        <dbReference type="Pfam" id="PF02538"/>
    </source>
</evidence>
<dbReference type="InterPro" id="IPR008040">
    <property type="entry name" value="Hydant_A_N"/>
</dbReference>
<dbReference type="EMBL" id="JAGPYM010000044">
    <property type="protein sequence ID" value="KAH6873816.1"/>
    <property type="molecule type" value="Genomic_DNA"/>
</dbReference>
<gene>
    <name evidence="5" type="ORF">B0T10DRAFT_588544</name>
</gene>
<keyword evidence="6" id="KW-1185">Reference proteome</keyword>
<protein>
    <submittedName>
        <fullName evidence="5">Hydantoinase B/oxoprolinase</fullName>
    </submittedName>
</protein>